<name>A3DLS7_STAMF</name>
<organism evidence="4 5">
    <name type="scientific">Staphylothermus marinus (strain ATCC 43588 / DSM 3639 / JCM 9404 / F1)</name>
    <dbReference type="NCBI Taxonomy" id="399550"/>
    <lineage>
        <taxon>Archaea</taxon>
        <taxon>Thermoproteota</taxon>
        <taxon>Thermoprotei</taxon>
        <taxon>Desulfurococcales</taxon>
        <taxon>Desulfurococcaceae</taxon>
        <taxon>Staphylothermus</taxon>
    </lineage>
</organism>
<dbReference type="PIRSF" id="PIRSF005644">
    <property type="entry name" value="Hdrgns_mtr_HypE"/>
    <property type="match status" value="1"/>
</dbReference>
<dbReference type="Gene3D" id="3.90.650.10">
    <property type="entry name" value="PurM-like C-terminal domain"/>
    <property type="match status" value="1"/>
</dbReference>
<dbReference type="Pfam" id="PF02769">
    <property type="entry name" value="AIRS_C"/>
    <property type="match status" value="1"/>
</dbReference>
<dbReference type="InterPro" id="IPR036921">
    <property type="entry name" value="PurM-like_N_sf"/>
</dbReference>
<accession>A3DLS7</accession>
<evidence type="ECO:0000259" key="3">
    <source>
        <dbReference type="Pfam" id="PF02769"/>
    </source>
</evidence>
<evidence type="ECO:0000313" key="5">
    <source>
        <dbReference type="Proteomes" id="UP000000254"/>
    </source>
</evidence>
<feature type="domain" description="PurM-like C-terminal" evidence="3">
    <location>
        <begin position="169"/>
        <end position="319"/>
    </location>
</feature>
<dbReference type="Pfam" id="PF00586">
    <property type="entry name" value="AIRS"/>
    <property type="match status" value="1"/>
</dbReference>
<evidence type="ECO:0000313" key="4">
    <source>
        <dbReference type="EMBL" id="ABN69587.1"/>
    </source>
</evidence>
<dbReference type="InterPro" id="IPR010918">
    <property type="entry name" value="PurM-like_C_dom"/>
</dbReference>
<dbReference type="PANTHER" id="PTHR30303">
    <property type="entry name" value="HYDROGENASE ISOENZYMES FORMATION PROTEIN HYPE"/>
    <property type="match status" value="1"/>
</dbReference>
<reference evidence="5" key="1">
    <citation type="journal article" date="2009" name="BMC Genomics">
        <title>The complete genome sequence of Staphylothermus marinus reveals differences in sulfur metabolism among heterotrophic Crenarchaeota.</title>
        <authorList>
            <person name="Anderson I.J."/>
            <person name="Dharmarajan L."/>
            <person name="Rodriguez J."/>
            <person name="Hooper S."/>
            <person name="Porat I."/>
            <person name="Ulrich L.E."/>
            <person name="Elkins J.G."/>
            <person name="Mavromatis K."/>
            <person name="Sun H."/>
            <person name="Land M."/>
            <person name="Lapidus A."/>
            <person name="Lucas S."/>
            <person name="Barry K."/>
            <person name="Huber H."/>
            <person name="Zhulin I.B."/>
            <person name="Whitman W.B."/>
            <person name="Mukhopadhyay B."/>
            <person name="Woese C."/>
            <person name="Bristow J."/>
            <person name="Kyrpides N."/>
        </authorList>
    </citation>
    <scope>NUCLEOTIDE SEQUENCE [LARGE SCALE GENOMIC DNA]</scope>
    <source>
        <strain evidence="5">ATCC 43588 / DSM 3639 / JCM 9404 / F1</strain>
    </source>
</reference>
<dbReference type="InterPro" id="IPR036676">
    <property type="entry name" value="PurM-like_C_sf"/>
</dbReference>
<dbReference type="eggNOG" id="arCOG00636">
    <property type="taxonomic scope" value="Archaea"/>
</dbReference>
<dbReference type="GO" id="GO:0051604">
    <property type="term" value="P:protein maturation"/>
    <property type="evidence" value="ECO:0007669"/>
    <property type="project" value="TreeGrafter"/>
</dbReference>
<dbReference type="SUPFAM" id="SSF55326">
    <property type="entry name" value="PurM N-terminal domain-like"/>
    <property type="match status" value="1"/>
</dbReference>
<dbReference type="PANTHER" id="PTHR30303:SF4">
    <property type="entry name" value="HYDROGENASE EXPRESSION_FORMATION PROTEIN HYPE"/>
    <property type="match status" value="1"/>
</dbReference>
<sequence length="355" mass="39149">MYVKNVLGRGDIGLKLGRAYHEGGKPSWEFLSEMLSILPTMDPDLIVGPSIGEDAAIIRFKDGFLIVHSDPITAATRRIGWLAVHIVANDIAVRGATPRWFLPVILLPPKYPVEQIESIFEDIGLATRSLGATVIGGHTEFTPGIPRPIISMTAIGYSMDKVVLTRNARPGDKIFIIGRVGGEGASVIAWDFEDLLLRKGISRDIIAKAKEYFTGISVVDKALLIRDYVNSMHDPTEGGLLQGLREVAKASNTRIILDADKIILDPVVKEITSALKLDPLKILSSGVLIASVPKENTRQVEDLLQEKEYKYSIAGYISEYVKGGELIVEQNGKTIRIIEDVVDEIYKLWSRESYI</sequence>
<dbReference type="AlphaFoldDB" id="A3DLS7"/>
<reference evidence="4 5" key="2">
    <citation type="journal article" date="2009" name="Stand. Genomic Sci.">
        <title>Complete genome sequence of Staphylothermus marinus Stetter and Fiala 1986 type strain F1.</title>
        <authorList>
            <person name="Anderson I.J."/>
            <person name="Sun H."/>
            <person name="Lapidus A."/>
            <person name="Copeland A."/>
            <person name="Glavina Del Rio T."/>
            <person name="Tice H."/>
            <person name="Dalin E."/>
            <person name="Lucas S."/>
            <person name="Barry K."/>
            <person name="Land M."/>
            <person name="Richardson P."/>
            <person name="Huber H."/>
            <person name="Kyrpides N.C."/>
        </authorList>
    </citation>
    <scope>NUCLEOTIDE SEQUENCE [LARGE SCALE GENOMIC DNA]</scope>
    <source>
        <strain evidence="5">ATCC 43588 / DSM 3639 / JCM 9404 / F1</strain>
    </source>
</reference>
<dbReference type="STRING" id="399550.Smar_0479"/>
<dbReference type="Gene3D" id="3.30.1330.10">
    <property type="entry name" value="PurM-like, N-terminal domain"/>
    <property type="match status" value="1"/>
</dbReference>
<comment type="similarity">
    <text evidence="1">Belongs to the HypE family.</text>
</comment>
<evidence type="ECO:0000256" key="1">
    <source>
        <dbReference type="ARBA" id="ARBA00006243"/>
    </source>
</evidence>
<dbReference type="HOGENOM" id="CLU_041631_0_0_2"/>
<dbReference type="Proteomes" id="UP000000254">
    <property type="component" value="Chromosome"/>
</dbReference>
<dbReference type="InterPro" id="IPR011854">
    <property type="entry name" value="HypE"/>
</dbReference>
<dbReference type="InterPro" id="IPR016188">
    <property type="entry name" value="PurM-like_N"/>
</dbReference>
<dbReference type="KEGG" id="smr:Smar_0479"/>
<proteinExistence type="inferred from homology"/>
<dbReference type="CDD" id="cd06061">
    <property type="entry name" value="PurM-like1"/>
    <property type="match status" value="1"/>
</dbReference>
<evidence type="ECO:0000259" key="2">
    <source>
        <dbReference type="Pfam" id="PF00586"/>
    </source>
</evidence>
<gene>
    <name evidence="4" type="ordered locus">Smar_0479</name>
</gene>
<dbReference type="SUPFAM" id="SSF56042">
    <property type="entry name" value="PurM C-terminal domain-like"/>
    <property type="match status" value="1"/>
</dbReference>
<protein>
    <submittedName>
        <fullName evidence="4">AIR synthase related protein domain protein</fullName>
    </submittedName>
</protein>
<feature type="domain" description="PurM-like N-terminal" evidence="2">
    <location>
        <begin position="52"/>
        <end position="156"/>
    </location>
</feature>
<dbReference type="EMBL" id="CP000575">
    <property type="protein sequence ID" value="ABN69587.1"/>
    <property type="molecule type" value="Genomic_DNA"/>
</dbReference>
<keyword evidence="5" id="KW-1185">Reference proteome</keyword>